<keyword evidence="2" id="KW-1185">Reference proteome</keyword>
<accession>A0A2P5CVU1</accession>
<evidence type="ECO:0000313" key="1">
    <source>
        <dbReference type="EMBL" id="PON65160.1"/>
    </source>
</evidence>
<dbReference type="Proteomes" id="UP000237105">
    <property type="component" value="Unassembled WGS sequence"/>
</dbReference>
<protein>
    <submittedName>
        <fullName evidence="1">Uncharacterized protein</fullName>
    </submittedName>
</protein>
<name>A0A2P5CVU1_PARAD</name>
<gene>
    <name evidence="1" type="ORF">PanWU01x14_118660</name>
</gene>
<dbReference type="AlphaFoldDB" id="A0A2P5CVU1"/>
<comment type="caution">
    <text evidence="1">The sequence shown here is derived from an EMBL/GenBank/DDBJ whole genome shotgun (WGS) entry which is preliminary data.</text>
</comment>
<proteinExistence type="predicted"/>
<sequence length="105" mass="11781">MVLGSSCSDLHILSCVRLGYIAKFAGKKRPTAHILSHLVISISQWKILAELECLDSKLPSGFCVSWRFGLVCWVSRTHTLKFSSGQSLFWINSACDWMSFVEILS</sequence>
<organism evidence="1 2">
    <name type="scientific">Parasponia andersonii</name>
    <name type="common">Sponia andersonii</name>
    <dbReference type="NCBI Taxonomy" id="3476"/>
    <lineage>
        <taxon>Eukaryota</taxon>
        <taxon>Viridiplantae</taxon>
        <taxon>Streptophyta</taxon>
        <taxon>Embryophyta</taxon>
        <taxon>Tracheophyta</taxon>
        <taxon>Spermatophyta</taxon>
        <taxon>Magnoliopsida</taxon>
        <taxon>eudicotyledons</taxon>
        <taxon>Gunneridae</taxon>
        <taxon>Pentapetalae</taxon>
        <taxon>rosids</taxon>
        <taxon>fabids</taxon>
        <taxon>Rosales</taxon>
        <taxon>Cannabaceae</taxon>
        <taxon>Parasponia</taxon>
    </lineage>
</organism>
<reference evidence="2" key="1">
    <citation type="submission" date="2016-06" db="EMBL/GenBank/DDBJ databases">
        <title>Parallel loss of symbiosis genes in relatives of nitrogen-fixing non-legume Parasponia.</title>
        <authorList>
            <person name="Van Velzen R."/>
            <person name="Holmer R."/>
            <person name="Bu F."/>
            <person name="Rutten L."/>
            <person name="Van Zeijl A."/>
            <person name="Liu W."/>
            <person name="Santuari L."/>
            <person name="Cao Q."/>
            <person name="Sharma T."/>
            <person name="Shen D."/>
            <person name="Roswanjaya Y."/>
            <person name="Wardhani T."/>
            <person name="Kalhor M.S."/>
            <person name="Jansen J."/>
            <person name="Van den Hoogen J."/>
            <person name="Gungor B."/>
            <person name="Hartog M."/>
            <person name="Hontelez J."/>
            <person name="Verver J."/>
            <person name="Yang W.-C."/>
            <person name="Schijlen E."/>
            <person name="Repin R."/>
            <person name="Schilthuizen M."/>
            <person name="Schranz E."/>
            <person name="Heidstra R."/>
            <person name="Miyata K."/>
            <person name="Fedorova E."/>
            <person name="Kohlen W."/>
            <person name="Bisseling T."/>
            <person name="Smit S."/>
            <person name="Geurts R."/>
        </authorList>
    </citation>
    <scope>NUCLEOTIDE SEQUENCE [LARGE SCALE GENOMIC DNA]</scope>
    <source>
        <strain evidence="2">cv. WU1-14</strain>
    </source>
</reference>
<evidence type="ECO:0000313" key="2">
    <source>
        <dbReference type="Proteomes" id="UP000237105"/>
    </source>
</evidence>
<dbReference type="EMBL" id="JXTB01000090">
    <property type="protein sequence ID" value="PON65160.1"/>
    <property type="molecule type" value="Genomic_DNA"/>
</dbReference>